<name>A0A919R9B4_9ACTN</name>
<reference evidence="1" key="1">
    <citation type="submission" date="2021-01" db="EMBL/GenBank/DDBJ databases">
        <title>Whole genome shotgun sequence of Sphaerisporangium rufum NBRC 109079.</title>
        <authorList>
            <person name="Komaki H."/>
            <person name="Tamura T."/>
        </authorList>
    </citation>
    <scope>NUCLEOTIDE SEQUENCE</scope>
    <source>
        <strain evidence="1">NBRC 109079</strain>
    </source>
</reference>
<proteinExistence type="predicted"/>
<dbReference type="RefSeq" id="WP_203989771.1">
    <property type="nucleotide sequence ID" value="NZ_BOOU01000061.1"/>
</dbReference>
<evidence type="ECO:0000313" key="1">
    <source>
        <dbReference type="EMBL" id="GII79657.1"/>
    </source>
</evidence>
<accession>A0A919R9B4</accession>
<keyword evidence="2" id="KW-1185">Reference proteome</keyword>
<comment type="caution">
    <text evidence="1">The sequence shown here is derived from an EMBL/GenBank/DDBJ whole genome shotgun (WGS) entry which is preliminary data.</text>
</comment>
<evidence type="ECO:0000313" key="2">
    <source>
        <dbReference type="Proteomes" id="UP000655287"/>
    </source>
</evidence>
<dbReference type="AlphaFoldDB" id="A0A919R9B4"/>
<dbReference type="Proteomes" id="UP000655287">
    <property type="component" value="Unassembled WGS sequence"/>
</dbReference>
<organism evidence="1 2">
    <name type="scientific">Sphaerisporangium rufum</name>
    <dbReference type="NCBI Taxonomy" id="1381558"/>
    <lineage>
        <taxon>Bacteria</taxon>
        <taxon>Bacillati</taxon>
        <taxon>Actinomycetota</taxon>
        <taxon>Actinomycetes</taxon>
        <taxon>Streptosporangiales</taxon>
        <taxon>Streptosporangiaceae</taxon>
        <taxon>Sphaerisporangium</taxon>
    </lineage>
</organism>
<protein>
    <submittedName>
        <fullName evidence="1">Uncharacterized protein</fullName>
    </submittedName>
</protein>
<dbReference type="EMBL" id="BOOU01000061">
    <property type="protein sequence ID" value="GII79657.1"/>
    <property type="molecule type" value="Genomic_DNA"/>
</dbReference>
<sequence length="380" mass="42463">MATYTLPAVSEIRGYLKDVGWVEQGRGQAGSLWRKDDRRIGIPHAETADPDVLVGALRRIAGTEQVATLDLLDRIRYRLMDRAELKTDTDREIVDTIPLRAATTMLSAAKSLLRSAATTAWHERTEISGNYARRGDAVAKQAHMAHTKRGSFIIPIIVPLPSVDDMQDTQPYLEGLYQSPPEPFERRVTRTFAQSLQALQESVVEPAREPTKEVLRELVERGVSREFCTNLGKILKEPAIGDLQATFNWASSVPASVTIPKSVAIEAESVELVERAADKLRRFKIDTSHTFSGNIVALRRNVDDARGEIAISTVRRGRQCEIWIDLSLEKYQTAISWHRDGRTVLAEGVVKRGPGRRLVVNEVERLHPIDEMYIPGIADA</sequence>
<gene>
    <name evidence="1" type="ORF">Sru01_46390</name>
</gene>